<dbReference type="EMBL" id="JAATJL010000001">
    <property type="protein sequence ID" value="NJC21032.1"/>
    <property type="molecule type" value="Genomic_DNA"/>
</dbReference>
<dbReference type="Proteomes" id="UP000547458">
    <property type="component" value="Unassembled WGS sequence"/>
</dbReference>
<dbReference type="Gene3D" id="3.40.190.10">
    <property type="entry name" value="Periplasmic binding protein-like II"/>
    <property type="match status" value="1"/>
</dbReference>
<evidence type="ECO:0000256" key="2">
    <source>
        <dbReference type="ARBA" id="ARBA00022448"/>
    </source>
</evidence>
<reference evidence="5 6" key="1">
    <citation type="submission" date="2020-03" db="EMBL/GenBank/DDBJ databases">
        <title>Sequencing the genomes of 1000 actinobacteria strains.</title>
        <authorList>
            <person name="Klenk H.-P."/>
        </authorList>
    </citation>
    <scope>NUCLEOTIDE SEQUENCE [LARGE SCALE GENOMIC DNA]</scope>
    <source>
        <strain evidence="5 6">DSM 16403</strain>
    </source>
</reference>
<keyword evidence="3 4" id="KW-0732">Signal</keyword>
<dbReference type="Pfam" id="PF01547">
    <property type="entry name" value="SBP_bac_1"/>
    <property type="match status" value="1"/>
</dbReference>
<keyword evidence="5" id="KW-0762">Sugar transport</keyword>
<feature type="signal peptide" evidence="4">
    <location>
        <begin position="1"/>
        <end position="31"/>
    </location>
</feature>
<evidence type="ECO:0000256" key="3">
    <source>
        <dbReference type="ARBA" id="ARBA00022729"/>
    </source>
</evidence>
<dbReference type="PROSITE" id="PS51257">
    <property type="entry name" value="PROKAR_LIPOPROTEIN"/>
    <property type="match status" value="1"/>
</dbReference>
<organism evidence="5 6">
    <name type="scientific">Arthrobacter pigmenti</name>
    <dbReference type="NCBI Taxonomy" id="271432"/>
    <lineage>
        <taxon>Bacteria</taxon>
        <taxon>Bacillati</taxon>
        <taxon>Actinomycetota</taxon>
        <taxon>Actinomycetes</taxon>
        <taxon>Micrococcales</taxon>
        <taxon>Micrococcaceae</taxon>
        <taxon>Arthrobacter</taxon>
    </lineage>
</organism>
<sequence>MEILRKKRIPQRNRVAALALAALTATTLVSCGGNEGEADSEGQSIVVQTTDTIPDRVAATEEIIAGFEEETGIQVELVGVAEDQFNQVLTSGAAAGDLPDVIGSIGLTQVRTLGANDLVNTQAVQEVLETLGEETFSERALELNRDGEELLAIPSESWLQLLYYRTDLFEEAGLAAPETYEDILAAAEALDSPEMAGFVGATAPGDAFTQQTIEHVALGNGCEMVNEAGEVIFNSPECIGALDFYGNLIQNYSVSGAQDVDTVRANYFAGEAAMFIWSTFVLDEMAGLRNDALPTCPECADNPAFLAENTGVVPAIVGPDGSDPAQFGQITNWTITASANTEPAKQFVEYMMSDGYVDWLAIAPEGKVPVRAGTAESPTEFADAWQTLPVGVDTKAPLQDFYSDDVLQALQTGVDNLLLWGIPQGQGDLAGAALGELPIAQAVADVANGGADPAAAAEQAAATLQSIQDSLE</sequence>
<feature type="chain" id="PRO_5039511511" evidence="4">
    <location>
        <begin position="32"/>
        <end position="472"/>
    </location>
</feature>
<dbReference type="RefSeq" id="WP_167990318.1">
    <property type="nucleotide sequence ID" value="NZ_JAATJL010000001.1"/>
</dbReference>
<keyword evidence="6" id="KW-1185">Reference proteome</keyword>
<proteinExistence type="inferred from homology"/>
<keyword evidence="2" id="KW-0813">Transport</keyword>
<dbReference type="InterPro" id="IPR006059">
    <property type="entry name" value="SBP"/>
</dbReference>
<accession>A0A846RK47</accession>
<evidence type="ECO:0000313" key="6">
    <source>
        <dbReference type="Proteomes" id="UP000547458"/>
    </source>
</evidence>
<dbReference type="PANTHER" id="PTHR43649:SF34">
    <property type="entry name" value="ABC TRANSPORTER PERIPLASMIC-BINDING PROTEIN YCJN-RELATED"/>
    <property type="match status" value="1"/>
</dbReference>
<dbReference type="InterPro" id="IPR050490">
    <property type="entry name" value="Bact_solute-bd_prot1"/>
</dbReference>
<name>A0A846RK47_9MICC</name>
<dbReference type="SUPFAM" id="SSF53850">
    <property type="entry name" value="Periplasmic binding protein-like II"/>
    <property type="match status" value="1"/>
</dbReference>
<protein>
    <submittedName>
        <fullName evidence="5">Multiple sugar transport system substrate-binding protein</fullName>
    </submittedName>
</protein>
<evidence type="ECO:0000313" key="5">
    <source>
        <dbReference type="EMBL" id="NJC21032.1"/>
    </source>
</evidence>
<evidence type="ECO:0000256" key="4">
    <source>
        <dbReference type="SAM" id="SignalP"/>
    </source>
</evidence>
<comment type="caution">
    <text evidence="5">The sequence shown here is derived from an EMBL/GenBank/DDBJ whole genome shotgun (WGS) entry which is preliminary data.</text>
</comment>
<comment type="similarity">
    <text evidence="1">Belongs to the bacterial solute-binding protein 1 family.</text>
</comment>
<gene>
    <name evidence="5" type="ORF">BJ994_000108</name>
</gene>
<dbReference type="AlphaFoldDB" id="A0A846RK47"/>
<dbReference type="PANTHER" id="PTHR43649">
    <property type="entry name" value="ARABINOSE-BINDING PROTEIN-RELATED"/>
    <property type="match status" value="1"/>
</dbReference>
<evidence type="ECO:0000256" key="1">
    <source>
        <dbReference type="ARBA" id="ARBA00008520"/>
    </source>
</evidence>